<reference evidence="2" key="1">
    <citation type="submission" date="2021-04" db="EMBL/GenBank/DDBJ databases">
        <authorList>
            <person name="Tunstrom K."/>
        </authorList>
    </citation>
    <scope>NUCLEOTIDE SEQUENCE</scope>
</reference>
<evidence type="ECO:0000256" key="1">
    <source>
        <dbReference type="ARBA" id="ARBA00006270"/>
    </source>
</evidence>
<organism evidence="2 3">
    <name type="scientific">Parnassius apollo</name>
    <name type="common">Apollo butterfly</name>
    <name type="synonym">Papilio apollo</name>
    <dbReference type="NCBI Taxonomy" id="110799"/>
    <lineage>
        <taxon>Eukaryota</taxon>
        <taxon>Metazoa</taxon>
        <taxon>Ecdysozoa</taxon>
        <taxon>Arthropoda</taxon>
        <taxon>Hexapoda</taxon>
        <taxon>Insecta</taxon>
        <taxon>Pterygota</taxon>
        <taxon>Neoptera</taxon>
        <taxon>Endopterygota</taxon>
        <taxon>Lepidoptera</taxon>
        <taxon>Glossata</taxon>
        <taxon>Ditrysia</taxon>
        <taxon>Papilionoidea</taxon>
        <taxon>Papilionidae</taxon>
        <taxon>Parnassiinae</taxon>
        <taxon>Parnassini</taxon>
        <taxon>Parnassius</taxon>
        <taxon>Parnassius</taxon>
    </lineage>
</organism>
<name>A0A8S3XK65_PARAO</name>
<dbReference type="PROSITE" id="PS51419">
    <property type="entry name" value="RAB"/>
    <property type="match status" value="1"/>
</dbReference>
<dbReference type="PANTHER" id="PTHR47979">
    <property type="entry name" value="DRAB11-RELATED"/>
    <property type="match status" value="1"/>
</dbReference>
<dbReference type="SMART" id="SM00173">
    <property type="entry name" value="RAS"/>
    <property type="match status" value="1"/>
</dbReference>
<dbReference type="InterPro" id="IPR005225">
    <property type="entry name" value="Small_GTP-bd"/>
</dbReference>
<comment type="similarity">
    <text evidence="1">Belongs to the small GTPase superfamily. Rab family.</text>
</comment>
<gene>
    <name evidence="2" type="ORF">PAPOLLO_LOCUS19027</name>
</gene>
<dbReference type="GO" id="GO:0005525">
    <property type="term" value="F:GTP binding"/>
    <property type="evidence" value="ECO:0007669"/>
    <property type="project" value="InterPro"/>
</dbReference>
<sequence>MSETYEYLFKFLVIGSAGTGKSSLLNNFIGNKFKEDRCHTIGVEFGSKIVNIGGKSTKLQIWDTAGQERFRSVTRSYYRGAAASPNIVILLVGNKKDIEESREVTFTEASQFAQENELMFLETSAKTGENVEEAFLKCSKTILAKIETGELDPERIGSGIQYGTGTAKRLTAPKKPARAPSECACRV</sequence>
<proteinExistence type="inferred from homology"/>
<dbReference type="FunFam" id="3.40.50.300:FF:001447">
    <property type="entry name" value="Ras-related protein Rab-1B"/>
    <property type="match status" value="1"/>
</dbReference>
<dbReference type="Pfam" id="PF00071">
    <property type="entry name" value="Ras"/>
    <property type="match status" value="2"/>
</dbReference>
<dbReference type="NCBIfam" id="TIGR00231">
    <property type="entry name" value="small_GTP"/>
    <property type="match status" value="1"/>
</dbReference>
<evidence type="ECO:0000313" key="2">
    <source>
        <dbReference type="EMBL" id="CAG5028348.1"/>
    </source>
</evidence>
<protein>
    <submittedName>
        <fullName evidence="2">(apollo) hypothetical protein</fullName>
    </submittedName>
</protein>
<evidence type="ECO:0000313" key="3">
    <source>
        <dbReference type="Proteomes" id="UP000691718"/>
    </source>
</evidence>
<dbReference type="EMBL" id="CAJQZP010001196">
    <property type="protein sequence ID" value="CAG5028348.1"/>
    <property type="molecule type" value="Genomic_DNA"/>
</dbReference>
<accession>A0A8S3XK65</accession>
<dbReference type="InterPro" id="IPR001806">
    <property type="entry name" value="Small_GTPase"/>
</dbReference>
<dbReference type="AlphaFoldDB" id="A0A8S3XK65"/>
<dbReference type="SMART" id="SM00175">
    <property type="entry name" value="RAB"/>
    <property type="match status" value="1"/>
</dbReference>
<dbReference type="OrthoDB" id="9989112at2759"/>
<dbReference type="InterPro" id="IPR050209">
    <property type="entry name" value="Rab_GTPases_membrane_traffic"/>
</dbReference>
<keyword evidence="3" id="KW-1185">Reference proteome</keyword>
<dbReference type="GO" id="GO:0003924">
    <property type="term" value="F:GTPase activity"/>
    <property type="evidence" value="ECO:0007669"/>
    <property type="project" value="InterPro"/>
</dbReference>
<dbReference type="Proteomes" id="UP000691718">
    <property type="component" value="Unassembled WGS sequence"/>
</dbReference>
<dbReference type="SMART" id="SM00174">
    <property type="entry name" value="RHO"/>
    <property type="match status" value="1"/>
</dbReference>
<comment type="caution">
    <text evidence="2">The sequence shown here is derived from an EMBL/GenBank/DDBJ whole genome shotgun (WGS) entry which is preliminary data.</text>
</comment>